<evidence type="ECO:0000256" key="2">
    <source>
        <dbReference type="ARBA" id="ARBA00022553"/>
    </source>
</evidence>
<dbReference type="InterPro" id="IPR022084">
    <property type="entry name" value="TF_Elf_N"/>
</dbReference>
<dbReference type="Pfam" id="PF12310">
    <property type="entry name" value="Elf-1_N"/>
    <property type="match status" value="1"/>
</dbReference>
<evidence type="ECO:0000313" key="9">
    <source>
        <dbReference type="Proteomes" id="UP000694546"/>
    </source>
</evidence>
<keyword evidence="2" id="KW-0597">Phosphoprotein</keyword>
<keyword evidence="9" id="KW-1185">Reference proteome</keyword>
<dbReference type="Ensembl" id="ENSGMOT00000021550.2">
    <property type="protein sequence ID" value="ENSGMOP00000021037.2"/>
    <property type="gene ID" value="ENSGMOG00000019552.2"/>
</dbReference>
<evidence type="ECO:0000313" key="8">
    <source>
        <dbReference type="Ensembl" id="ENSGMOP00000021037.2"/>
    </source>
</evidence>
<feature type="domain" description="Transcription factor Elf N-terminal" evidence="7">
    <location>
        <begin position="16"/>
        <end position="48"/>
    </location>
</feature>
<dbReference type="GO" id="GO:0005634">
    <property type="term" value="C:nucleus"/>
    <property type="evidence" value="ECO:0007669"/>
    <property type="project" value="UniProtKB-SubCell"/>
</dbReference>
<feature type="compositionally biased region" description="Polar residues" evidence="6">
    <location>
        <begin position="157"/>
        <end position="167"/>
    </location>
</feature>
<reference evidence="8" key="1">
    <citation type="submission" date="2025-08" db="UniProtKB">
        <authorList>
            <consortium name="Ensembl"/>
        </authorList>
    </citation>
    <scope>IDENTIFICATION</scope>
</reference>
<evidence type="ECO:0000256" key="4">
    <source>
        <dbReference type="ARBA" id="ARBA00023163"/>
    </source>
</evidence>
<reference evidence="8" key="2">
    <citation type="submission" date="2025-09" db="UniProtKB">
        <authorList>
            <consortium name="Ensembl"/>
        </authorList>
    </citation>
    <scope>IDENTIFICATION</scope>
</reference>
<evidence type="ECO:0000259" key="7">
    <source>
        <dbReference type="Pfam" id="PF12310"/>
    </source>
</evidence>
<proteinExistence type="predicted"/>
<dbReference type="GeneTree" id="ENSGT00940000154953"/>
<keyword evidence="3" id="KW-0805">Transcription regulation</keyword>
<dbReference type="AlphaFoldDB" id="A0A8C5FA44"/>
<evidence type="ECO:0000256" key="6">
    <source>
        <dbReference type="SAM" id="MobiDB-lite"/>
    </source>
</evidence>
<accession>A0A8C5FA44</accession>
<protein>
    <recommendedName>
        <fullName evidence="7">Transcription factor Elf N-terminal domain-containing protein</fullName>
    </recommendedName>
</protein>
<sequence>MATSLHEGPANQLDLLIRAVEASVNGSRLLCSDKTIEAAEALLHMDSPSSLRGDAFVPPCVATPDFLHAAMRPDMMTESEVEVSTEDFCEEEEEEEEEDDEEEEEEMEMQEEPEPEPVRKRKGKGERTPPPRPLPISCGSPDLGVKKKPREGKGTHRTTCVKVTSPT</sequence>
<name>A0A8C5FA44_GADMO</name>
<feature type="region of interest" description="Disordered" evidence="6">
    <location>
        <begin position="75"/>
        <end position="167"/>
    </location>
</feature>
<evidence type="ECO:0000256" key="3">
    <source>
        <dbReference type="ARBA" id="ARBA00023015"/>
    </source>
</evidence>
<evidence type="ECO:0000256" key="5">
    <source>
        <dbReference type="ARBA" id="ARBA00023242"/>
    </source>
</evidence>
<evidence type="ECO:0000256" key="1">
    <source>
        <dbReference type="ARBA" id="ARBA00004123"/>
    </source>
</evidence>
<feature type="compositionally biased region" description="Acidic residues" evidence="6">
    <location>
        <begin position="77"/>
        <end position="115"/>
    </location>
</feature>
<comment type="subcellular location">
    <subcellularLocation>
        <location evidence="1">Nucleus</location>
    </subcellularLocation>
</comment>
<dbReference type="Proteomes" id="UP000694546">
    <property type="component" value="Chromosome 3"/>
</dbReference>
<keyword evidence="4" id="KW-0804">Transcription</keyword>
<dbReference type="GO" id="GO:0045893">
    <property type="term" value="P:positive regulation of DNA-templated transcription"/>
    <property type="evidence" value="ECO:0007669"/>
    <property type="project" value="UniProtKB-ARBA"/>
</dbReference>
<keyword evidence="5" id="KW-0539">Nucleus</keyword>
<organism evidence="8 9">
    <name type="scientific">Gadus morhua</name>
    <name type="common">Atlantic cod</name>
    <dbReference type="NCBI Taxonomy" id="8049"/>
    <lineage>
        <taxon>Eukaryota</taxon>
        <taxon>Metazoa</taxon>
        <taxon>Chordata</taxon>
        <taxon>Craniata</taxon>
        <taxon>Vertebrata</taxon>
        <taxon>Euteleostomi</taxon>
        <taxon>Actinopterygii</taxon>
        <taxon>Neopterygii</taxon>
        <taxon>Teleostei</taxon>
        <taxon>Neoteleostei</taxon>
        <taxon>Acanthomorphata</taxon>
        <taxon>Zeiogadaria</taxon>
        <taxon>Gadariae</taxon>
        <taxon>Gadiformes</taxon>
        <taxon>Gadoidei</taxon>
        <taxon>Gadidae</taxon>
        <taxon>Gadus</taxon>
    </lineage>
</organism>